<dbReference type="Pfam" id="PF13191">
    <property type="entry name" value="AAA_16"/>
    <property type="match status" value="1"/>
</dbReference>
<evidence type="ECO:0000259" key="3">
    <source>
        <dbReference type="PROSITE" id="PS50943"/>
    </source>
</evidence>
<dbReference type="EMBL" id="RJSE01000007">
    <property type="protein sequence ID" value="RNL62921.1"/>
    <property type="molecule type" value="Genomic_DNA"/>
</dbReference>
<dbReference type="InterPro" id="IPR027417">
    <property type="entry name" value="P-loop_NTPase"/>
</dbReference>
<dbReference type="Gene3D" id="3.40.50.300">
    <property type="entry name" value="P-loop containing nucleotide triphosphate hydrolases"/>
    <property type="match status" value="1"/>
</dbReference>
<dbReference type="SMART" id="SM00530">
    <property type="entry name" value="HTH_XRE"/>
    <property type="match status" value="1"/>
</dbReference>
<keyword evidence="2" id="KW-0067">ATP-binding</keyword>
<dbReference type="SUPFAM" id="SSF47413">
    <property type="entry name" value="lambda repressor-like DNA-binding domains"/>
    <property type="match status" value="1"/>
</dbReference>
<keyword evidence="5" id="KW-1185">Reference proteome</keyword>
<dbReference type="GO" id="GO:0004016">
    <property type="term" value="F:adenylate cyclase activity"/>
    <property type="evidence" value="ECO:0007669"/>
    <property type="project" value="TreeGrafter"/>
</dbReference>
<dbReference type="InterPro" id="IPR019734">
    <property type="entry name" value="TPR_rpt"/>
</dbReference>
<dbReference type="GO" id="GO:0003677">
    <property type="term" value="F:DNA binding"/>
    <property type="evidence" value="ECO:0007669"/>
    <property type="project" value="InterPro"/>
</dbReference>
<proteinExistence type="predicted"/>
<evidence type="ECO:0000313" key="5">
    <source>
        <dbReference type="Proteomes" id="UP000267128"/>
    </source>
</evidence>
<dbReference type="GO" id="GO:0005737">
    <property type="term" value="C:cytoplasm"/>
    <property type="evidence" value="ECO:0007669"/>
    <property type="project" value="TreeGrafter"/>
</dbReference>
<dbReference type="CDD" id="cd00093">
    <property type="entry name" value="HTH_XRE"/>
    <property type="match status" value="1"/>
</dbReference>
<sequence length="964" mass="102870">MPAQSSRTPSASAFAAVLRRQRESAGVTQAELAVRAGIGVRTVSNLERGINTSPYPSTVRLLADALGLPDGARGDLLAAAGRRTGSGEAVPLTGGFLGAVPSTRLVARDAECSAITGFLAAAAAGETSVVLLAGEPGIGKTRLAQEATVYAAEQGFLVASGRCYEQQSETPFVPLFEAFGALHAAAPTAVGAGVAERWPALVTLLPDQFPAAEQPAWTSPDAAQLLHRAATGLVREIAEQRPVALLFDDLHWADDATLELLTHLALQTTNDRVLLLGTYRDAEVSSEHPVRRLAHALHRERLSRAITVGRLDRDETARLIAQRLPADPVSAELTDLVHRHSDGNPFFTGEILTSLIERGDLAVVDGAWVCRELTAIEAPEHVSEVINQRVARLSPTARGVLEAASVLGTVFDPDDVWIDDLGEDQLEESLDAAVDSGLLTVTDDRYAFDHSLTQQALYAGLSPVRRRRLHRAVGELLAGRPPAVRRRRSAEIARHLETGGLPDQAIRFLELAGDVAAGVYSQDEAVRLYSHAVALAEEVGDEAAVAAGFERLGQVELTTARYDDAVDHLVRAAEGYRRTGQVEPRLRVEGLIAEAQHRRGEGEEAALRLDEVVAELEESTAADDRAPGGAALALGLARVRLSLGQHQLCLEATDRAAKLARREGSAAVEADAYSVAGTVLLFQDRPDDAVSTLERAIALATRAEALTVESGATLALQWTVTMRGDLERARTLGERGLEITRRAGNADMEALHSANFGLTLFYSGDWDQAQVHLEHGMELARAGSPTLFSGIPPVYLGVLRAGQGDADAARASYDEAATAPDLQTFAFAGYLEARRAELDLRDGDPASALARLEPWLGDESPTRIHDVMLFVAAAEACLGRGDLDRAEDLVARALRRAAATRNELDGIDAQRVQGRCALARGRHGEARAAWEAAHARASAVPYPGAVARVQDELTGLDRDESDTA</sequence>
<protein>
    <submittedName>
        <fullName evidence="4">Helix-turn-helix domain-containing protein</fullName>
    </submittedName>
</protein>
<evidence type="ECO:0000256" key="2">
    <source>
        <dbReference type="ARBA" id="ARBA00022840"/>
    </source>
</evidence>
<evidence type="ECO:0000256" key="1">
    <source>
        <dbReference type="ARBA" id="ARBA00022741"/>
    </source>
</evidence>
<dbReference type="OrthoDB" id="134712at2"/>
<name>A0A3N0CI13_9ACTN</name>
<dbReference type="AlphaFoldDB" id="A0A3N0CI13"/>
<dbReference type="InterPro" id="IPR010982">
    <property type="entry name" value="Lambda_DNA-bd_dom_sf"/>
</dbReference>
<dbReference type="Proteomes" id="UP000267128">
    <property type="component" value="Unassembled WGS sequence"/>
</dbReference>
<reference evidence="4 5" key="1">
    <citation type="submission" date="2018-11" db="EMBL/GenBank/DDBJ databases">
        <authorList>
            <person name="Li F."/>
        </authorList>
    </citation>
    <scope>NUCLEOTIDE SEQUENCE [LARGE SCALE GENOMIC DNA]</scope>
    <source>
        <strain evidence="4 5">Gsoil 097</strain>
    </source>
</reference>
<dbReference type="RefSeq" id="WP_123228213.1">
    <property type="nucleotide sequence ID" value="NZ_RJSE01000007.1"/>
</dbReference>
<keyword evidence="1" id="KW-0547">Nucleotide-binding</keyword>
<dbReference type="GO" id="GO:0005524">
    <property type="term" value="F:ATP binding"/>
    <property type="evidence" value="ECO:0007669"/>
    <property type="project" value="UniProtKB-KW"/>
</dbReference>
<dbReference type="PANTHER" id="PTHR16305">
    <property type="entry name" value="TESTICULAR SOLUBLE ADENYLYL CYCLASE"/>
    <property type="match status" value="1"/>
</dbReference>
<dbReference type="SUPFAM" id="SSF48452">
    <property type="entry name" value="TPR-like"/>
    <property type="match status" value="2"/>
</dbReference>
<comment type="caution">
    <text evidence="4">The sequence shown here is derived from an EMBL/GenBank/DDBJ whole genome shotgun (WGS) entry which is preliminary data.</text>
</comment>
<dbReference type="Gene3D" id="1.25.40.10">
    <property type="entry name" value="Tetratricopeptide repeat domain"/>
    <property type="match status" value="3"/>
</dbReference>
<gene>
    <name evidence="4" type="ORF">EFK50_14430</name>
</gene>
<dbReference type="Pfam" id="PF13560">
    <property type="entry name" value="HTH_31"/>
    <property type="match status" value="1"/>
</dbReference>
<dbReference type="SUPFAM" id="SSF52540">
    <property type="entry name" value="P-loop containing nucleoside triphosphate hydrolases"/>
    <property type="match status" value="1"/>
</dbReference>
<dbReference type="PROSITE" id="PS50943">
    <property type="entry name" value="HTH_CROC1"/>
    <property type="match status" value="1"/>
</dbReference>
<dbReference type="Gene3D" id="1.10.260.40">
    <property type="entry name" value="lambda repressor-like DNA-binding domains"/>
    <property type="match status" value="1"/>
</dbReference>
<evidence type="ECO:0000313" key="4">
    <source>
        <dbReference type="EMBL" id="RNL62921.1"/>
    </source>
</evidence>
<feature type="domain" description="HTH cro/C1-type" evidence="3">
    <location>
        <begin position="18"/>
        <end position="72"/>
    </location>
</feature>
<organism evidence="4 5">
    <name type="scientific">Nocardioides marmoriginsengisoli</name>
    <dbReference type="NCBI Taxonomy" id="661483"/>
    <lineage>
        <taxon>Bacteria</taxon>
        <taxon>Bacillati</taxon>
        <taxon>Actinomycetota</taxon>
        <taxon>Actinomycetes</taxon>
        <taxon>Propionibacteriales</taxon>
        <taxon>Nocardioidaceae</taxon>
        <taxon>Nocardioides</taxon>
    </lineage>
</organism>
<dbReference type="InterPro" id="IPR001387">
    <property type="entry name" value="Cro/C1-type_HTH"/>
</dbReference>
<dbReference type="InterPro" id="IPR041664">
    <property type="entry name" value="AAA_16"/>
</dbReference>
<dbReference type="InterPro" id="IPR011990">
    <property type="entry name" value="TPR-like_helical_dom_sf"/>
</dbReference>
<dbReference type="SMART" id="SM00028">
    <property type="entry name" value="TPR"/>
    <property type="match status" value="5"/>
</dbReference>
<dbReference type="PANTHER" id="PTHR16305:SF28">
    <property type="entry name" value="GUANYLATE CYCLASE DOMAIN-CONTAINING PROTEIN"/>
    <property type="match status" value="1"/>
</dbReference>
<accession>A0A3N0CI13</accession>